<accession>A0A2S7N497</accession>
<dbReference type="Proteomes" id="UP000239663">
    <property type="component" value="Unassembled WGS sequence"/>
</dbReference>
<dbReference type="Gene3D" id="3.40.430.10">
    <property type="entry name" value="Dihydrofolate Reductase, subunit A"/>
    <property type="match status" value="1"/>
</dbReference>
<protein>
    <recommendedName>
        <fullName evidence="1">Bacterial bifunctional deaminase-reductase C-terminal domain-containing protein</fullName>
    </recommendedName>
</protein>
<evidence type="ECO:0000313" key="3">
    <source>
        <dbReference type="Proteomes" id="UP000239663"/>
    </source>
</evidence>
<name>A0A2S7N497_9BACI</name>
<feature type="domain" description="Bacterial bifunctional deaminase-reductase C-terminal" evidence="1">
    <location>
        <begin position="6"/>
        <end position="167"/>
    </location>
</feature>
<dbReference type="InterPro" id="IPR050765">
    <property type="entry name" value="Riboflavin_Biosynth_HTPR"/>
</dbReference>
<gene>
    <name evidence="2" type="ORF">CYL18_02885</name>
</gene>
<reference evidence="2 3" key="1">
    <citation type="submission" date="2017-12" db="EMBL/GenBank/DDBJ databases">
        <title>Taxonomic description and draft genome of Pradoshia cofamensis Gen. nov., sp. nov., a thermotolerant bacillale isolated from anterior gut of earthworm Eisenia fetida.</title>
        <authorList>
            <person name="Saha T."/>
            <person name="Chakraborty R."/>
        </authorList>
    </citation>
    <scope>NUCLEOTIDE SEQUENCE [LARGE SCALE GENOMIC DNA]</scope>
    <source>
        <strain evidence="2 3">EAG3</strain>
    </source>
</reference>
<evidence type="ECO:0000259" key="1">
    <source>
        <dbReference type="Pfam" id="PF01872"/>
    </source>
</evidence>
<dbReference type="PANTHER" id="PTHR38011">
    <property type="entry name" value="DIHYDROFOLATE REDUCTASE FAMILY PROTEIN (AFU_ORTHOLOGUE AFUA_8G06820)"/>
    <property type="match status" value="1"/>
</dbReference>
<dbReference type="SUPFAM" id="SSF53597">
    <property type="entry name" value="Dihydrofolate reductase-like"/>
    <property type="match status" value="1"/>
</dbReference>
<comment type="caution">
    <text evidence="2">The sequence shown here is derived from an EMBL/GenBank/DDBJ whole genome shotgun (WGS) entry which is preliminary data.</text>
</comment>
<evidence type="ECO:0000313" key="2">
    <source>
        <dbReference type="EMBL" id="PQD96847.1"/>
    </source>
</evidence>
<dbReference type="GO" id="GO:0009231">
    <property type="term" value="P:riboflavin biosynthetic process"/>
    <property type="evidence" value="ECO:0007669"/>
    <property type="project" value="InterPro"/>
</dbReference>
<dbReference type="GO" id="GO:0008703">
    <property type="term" value="F:5-amino-6-(5-phosphoribosylamino)uracil reductase activity"/>
    <property type="evidence" value="ECO:0007669"/>
    <property type="project" value="InterPro"/>
</dbReference>
<dbReference type="OrthoDB" id="195113at2"/>
<dbReference type="InterPro" id="IPR024072">
    <property type="entry name" value="DHFR-like_dom_sf"/>
</dbReference>
<dbReference type="RefSeq" id="WP_104847942.1">
    <property type="nucleotide sequence ID" value="NZ_PKOZ01000001.1"/>
</dbReference>
<organism evidence="2 3">
    <name type="scientific">Pradoshia eiseniae</name>
    <dbReference type="NCBI Taxonomy" id="2064768"/>
    <lineage>
        <taxon>Bacteria</taxon>
        <taxon>Bacillati</taxon>
        <taxon>Bacillota</taxon>
        <taxon>Bacilli</taxon>
        <taxon>Bacillales</taxon>
        <taxon>Bacillaceae</taxon>
        <taxon>Pradoshia</taxon>
    </lineage>
</organism>
<dbReference type="InterPro" id="IPR002734">
    <property type="entry name" value="RibDG_C"/>
</dbReference>
<keyword evidence="3" id="KW-1185">Reference proteome</keyword>
<dbReference type="PANTHER" id="PTHR38011:SF11">
    <property type="entry name" value="2,5-DIAMINO-6-RIBOSYLAMINO-4(3H)-PYRIMIDINONE 5'-PHOSPHATE REDUCTASE"/>
    <property type="match status" value="1"/>
</dbReference>
<proteinExistence type="predicted"/>
<dbReference type="AlphaFoldDB" id="A0A2S7N497"/>
<dbReference type="EMBL" id="PKOZ01000001">
    <property type="protein sequence ID" value="PQD96847.1"/>
    <property type="molecule type" value="Genomic_DNA"/>
</dbReference>
<dbReference type="Pfam" id="PF01872">
    <property type="entry name" value="RibD_C"/>
    <property type="match status" value="1"/>
</dbReference>
<sequence>MDGSRKLSVFIATSLDGYITAENESLDWLFQVEGEGDNGIGEFYETVDTILMGRKTYDWIMRHEKGEFSYKGKECYVFSRSVREKTEYVTFVNESPAQLTNQLKSQPGKVIWLVGGGELLHHFLKQNLVDELILTVAPAVLGSGTPLFGKGGVELDLTLKRVRQFNQFVELSYQVNK</sequence>